<name>A0ABU1UVT8_9GAMM</name>
<dbReference type="PRINTS" id="PR00909">
    <property type="entry name" value="SPERMDNBNDNG"/>
</dbReference>
<keyword evidence="3 5" id="KW-0732">Signal</keyword>
<evidence type="ECO:0000313" key="7">
    <source>
        <dbReference type="Proteomes" id="UP001253595"/>
    </source>
</evidence>
<comment type="subcellular location">
    <subcellularLocation>
        <location evidence="1">Periplasm</location>
    </subcellularLocation>
</comment>
<protein>
    <submittedName>
        <fullName evidence="6">Spermidine/putrescine transport system substrate-binding protein</fullName>
    </submittedName>
</protein>
<evidence type="ECO:0000313" key="6">
    <source>
        <dbReference type="EMBL" id="MDR7089309.1"/>
    </source>
</evidence>
<comment type="caution">
    <text evidence="6">The sequence shown here is derived from an EMBL/GenBank/DDBJ whole genome shotgun (WGS) entry which is preliminary data.</text>
</comment>
<evidence type="ECO:0000256" key="3">
    <source>
        <dbReference type="ARBA" id="ARBA00022729"/>
    </source>
</evidence>
<sequence>MRYYLPFLTLLLTLLLAPSARATQQLKVLAWDGYADTDLVREFEQQHKANVAVTYVYSDDELWSKVNEAKNGGYDLLAVNTAELQRYIQKGLVRAIDTQRITNIPQQLPRFQQRNSIPGLVKNDRTYAIPYTYSEMGLIYNRKLVHQPPASIKALWDPAYTGKVLAFNTSNHNFTLAALSLGITSPFHQSPEQLQLSARRLIELRRNILTFYSSPQEAVKLFKTQEVALIYANYGSQQLKALADIGADVGYVMPQDGTLAWLDCWAIGQHASPLAEQWINFMLEEKASLRLTNVHGLANTLDESSAHRDAKLIWLEPIENADARIRLWEQIISGDVMERF</sequence>
<proteinExistence type="predicted"/>
<dbReference type="SUPFAM" id="SSF53850">
    <property type="entry name" value="Periplasmic binding protein-like II"/>
    <property type="match status" value="1"/>
</dbReference>
<organism evidence="6 7">
    <name type="scientific">Cellvibrio fibrivorans</name>
    <dbReference type="NCBI Taxonomy" id="126350"/>
    <lineage>
        <taxon>Bacteria</taxon>
        <taxon>Pseudomonadati</taxon>
        <taxon>Pseudomonadota</taxon>
        <taxon>Gammaproteobacteria</taxon>
        <taxon>Cellvibrionales</taxon>
        <taxon>Cellvibrionaceae</taxon>
        <taxon>Cellvibrio</taxon>
    </lineage>
</organism>
<keyword evidence="4" id="KW-0574">Periplasm</keyword>
<evidence type="ECO:0000256" key="2">
    <source>
        <dbReference type="ARBA" id="ARBA00022448"/>
    </source>
</evidence>
<dbReference type="Proteomes" id="UP001253595">
    <property type="component" value="Unassembled WGS sequence"/>
</dbReference>
<evidence type="ECO:0000256" key="1">
    <source>
        <dbReference type="ARBA" id="ARBA00004418"/>
    </source>
</evidence>
<keyword evidence="2" id="KW-0813">Transport</keyword>
<dbReference type="PANTHER" id="PTHR30222">
    <property type="entry name" value="SPERMIDINE/PUTRESCINE-BINDING PERIPLASMIC PROTEIN"/>
    <property type="match status" value="1"/>
</dbReference>
<feature type="chain" id="PRO_5047022090" evidence="5">
    <location>
        <begin position="23"/>
        <end position="340"/>
    </location>
</feature>
<dbReference type="EMBL" id="JAVDVX010000002">
    <property type="protein sequence ID" value="MDR7089309.1"/>
    <property type="molecule type" value="Genomic_DNA"/>
</dbReference>
<evidence type="ECO:0000256" key="5">
    <source>
        <dbReference type="SAM" id="SignalP"/>
    </source>
</evidence>
<dbReference type="RefSeq" id="WP_310070240.1">
    <property type="nucleotide sequence ID" value="NZ_JAVDVX010000002.1"/>
</dbReference>
<accession>A0ABU1UVT8</accession>
<reference evidence="6 7" key="1">
    <citation type="submission" date="2023-07" db="EMBL/GenBank/DDBJ databases">
        <title>Sorghum-associated microbial communities from plants grown in Nebraska, USA.</title>
        <authorList>
            <person name="Schachtman D."/>
        </authorList>
    </citation>
    <scope>NUCLEOTIDE SEQUENCE [LARGE SCALE GENOMIC DNA]</scope>
    <source>
        <strain evidence="6 7">BE190</strain>
    </source>
</reference>
<gene>
    <name evidence="6" type="ORF">J2X05_001315</name>
</gene>
<evidence type="ECO:0000256" key="4">
    <source>
        <dbReference type="ARBA" id="ARBA00022764"/>
    </source>
</evidence>
<dbReference type="InterPro" id="IPR006059">
    <property type="entry name" value="SBP"/>
</dbReference>
<dbReference type="Pfam" id="PF13416">
    <property type="entry name" value="SBP_bac_8"/>
    <property type="match status" value="1"/>
</dbReference>
<keyword evidence="7" id="KW-1185">Reference proteome</keyword>
<feature type="signal peptide" evidence="5">
    <location>
        <begin position="1"/>
        <end position="22"/>
    </location>
</feature>
<dbReference type="PANTHER" id="PTHR30222:SF17">
    <property type="entry name" value="SPERMIDINE_PUTRESCINE-BINDING PERIPLASMIC PROTEIN"/>
    <property type="match status" value="1"/>
</dbReference>
<dbReference type="Gene3D" id="3.40.190.10">
    <property type="entry name" value="Periplasmic binding protein-like II"/>
    <property type="match status" value="2"/>
</dbReference>
<dbReference type="InterPro" id="IPR001188">
    <property type="entry name" value="Sperm_putr-bd"/>
</dbReference>